<evidence type="ECO:0000313" key="2">
    <source>
        <dbReference type="Proteomes" id="UP001153334"/>
    </source>
</evidence>
<dbReference type="Proteomes" id="UP001153334">
    <property type="component" value="Unassembled WGS sequence"/>
</dbReference>
<comment type="caution">
    <text evidence="1">The sequence shown here is derived from an EMBL/GenBank/DDBJ whole genome shotgun (WGS) entry which is preliminary data.</text>
</comment>
<reference evidence="1" key="1">
    <citation type="submission" date="2022-11" db="EMBL/GenBank/DDBJ databases">
        <title>Genome Sequence of Nemania bipapillata.</title>
        <authorList>
            <person name="Buettner E."/>
        </authorList>
    </citation>
    <scope>NUCLEOTIDE SEQUENCE</scope>
    <source>
        <strain evidence="1">CP14</strain>
    </source>
</reference>
<organism evidence="1 2">
    <name type="scientific">Nemania bipapillata</name>
    <dbReference type="NCBI Taxonomy" id="110536"/>
    <lineage>
        <taxon>Eukaryota</taxon>
        <taxon>Fungi</taxon>
        <taxon>Dikarya</taxon>
        <taxon>Ascomycota</taxon>
        <taxon>Pezizomycotina</taxon>
        <taxon>Sordariomycetes</taxon>
        <taxon>Xylariomycetidae</taxon>
        <taxon>Xylariales</taxon>
        <taxon>Xylariaceae</taxon>
        <taxon>Nemania</taxon>
    </lineage>
</organism>
<accession>A0ACC2J0D2</accession>
<gene>
    <name evidence="1" type="ORF">ONZ43_g2514</name>
</gene>
<protein>
    <submittedName>
        <fullName evidence="1">Uncharacterized protein</fullName>
    </submittedName>
</protein>
<sequence>MTNIKLAATTTIPSGATILVTGANGLIASWVADKLLETGYRVRGTVRNLSRSAWMNTFFADRHGPGRFELVELSDFGAPGAWDAPMKGVSGVAAVAGQAGLDLVDVDAALDLEYPFVTGMLKAAKDEPSVKSVVFTSSAWAAWTPDPSRKLTLNEWSYNDEAVRIMRGNPSQEQKGILGYMAFKSLLEQRIWDWIREEKPSYTFNTILPETVIGATLSPENQGIQSTCGMVKWLRDGVNLEVLGSVPAQRFIDTQDLAVLYVAALTTPGVNGERLFAFGNKYSFAKVRELLHKLEPERELPEMKGDAWDQTDVPNQRSESLVRACTGRGWATLEDSVADCLNNIKKLEE</sequence>
<evidence type="ECO:0000313" key="1">
    <source>
        <dbReference type="EMBL" id="KAJ8120899.1"/>
    </source>
</evidence>
<proteinExistence type="predicted"/>
<dbReference type="EMBL" id="JAPESX010000520">
    <property type="protein sequence ID" value="KAJ8120899.1"/>
    <property type="molecule type" value="Genomic_DNA"/>
</dbReference>
<keyword evidence="2" id="KW-1185">Reference proteome</keyword>
<name>A0ACC2J0D2_9PEZI</name>